<dbReference type="Gene3D" id="3.10.105.10">
    <property type="entry name" value="Dipeptide-binding Protein, Domain 3"/>
    <property type="match status" value="1"/>
</dbReference>
<dbReference type="RefSeq" id="WP_043707707.1">
    <property type="nucleotide sequence ID" value="NZ_CP012873.1"/>
</dbReference>
<protein>
    <submittedName>
        <fullName evidence="6">DppE_2 protein</fullName>
    </submittedName>
</protein>
<dbReference type="EMBL" id="JWHU01000012">
    <property type="protein sequence ID" value="KIU21078.1"/>
    <property type="molecule type" value="Genomic_DNA"/>
</dbReference>
<dbReference type="FunFam" id="3.10.105.10:FF:000001">
    <property type="entry name" value="Oligopeptide ABC transporter, oligopeptide-binding protein"/>
    <property type="match status" value="1"/>
</dbReference>
<dbReference type="PANTHER" id="PTHR30290:SF10">
    <property type="entry name" value="PERIPLASMIC OLIGOPEPTIDE-BINDING PROTEIN-RELATED"/>
    <property type="match status" value="1"/>
</dbReference>
<organism evidence="6 7">
    <name type="scientific">Weissella cibaria</name>
    <dbReference type="NCBI Taxonomy" id="137591"/>
    <lineage>
        <taxon>Bacteria</taxon>
        <taxon>Bacillati</taxon>
        <taxon>Bacillota</taxon>
        <taxon>Bacilli</taxon>
        <taxon>Lactobacillales</taxon>
        <taxon>Lactobacillaceae</taxon>
        <taxon>Weissella</taxon>
    </lineage>
</organism>
<dbReference type="InterPro" id="IPR030678">
    <property type="entry name" value="Peptide/Ni-bd"/>
</dbReference>
<dbReference type="GO" id="GO:1904680">
    <property type="term" value="F:peptide transmembrane transporter activity"/>
    <property type="evidence" value="ECO:0007669"/>
    <property type="project" value="TreeGrafter"/>
</dbReference>
<dbReference type="STRING" id="137591.AO080_04650"/>
<dbReference type="SUPFAM" id="SSF53850">
    <property type="entry name" value="Periplasmic binding protein-like II"/>
    <property type="match status" value="1"/>
</dbReference>
<evidence type="ECO:0000313" key="6">
    <source>
        <dbReference type="EMBL" id="KIU21078.1"/>
    </source>
</evidence>
<dbReference type="OrthoDB" id="403896at2"/>
<dbReference type="Gene3D" id="3.90.76.10">
    <property type="entry name" value="Dipeptide-binding Protein, Domain 1"/>
    <property type="match status" value="1"/>
</dbReference>
<dbReference type="PATRIC" id="fig|137591.25.peg.806"/>
<sequence length="541" mass="59577">MNKVVKTSALLSTALILGSALAPLSAGAATYKTINWMETADLGTADPSKATASVDFDALQATGDGLYRNGKDNKPELALAESVQKSDDGLTYTFKLRSGLKWANGDPITAQDFVYGWQRTNDPKTASQYAYLFSGIKNADAIQSGKDKNLDDLGVKALDDQTLEVTLEKPMPQLESVLTMAPFYPQSKAFVDKVGSKYGTAAKYTLASGPFVLKGWTGSNNKYSLVKNKNYWDADAVKTPKVEIQTIKDQNTGYNLYKGNKLDLAYLSSDQVRASQKRKDYKVIPMASTFYLEFNEKKVPALKNVKIRQALSYAIDRKTLSNKVLKGNATPATTLTAKNLAKDPNTGKDFAESVAVKGAISYNKSKAKKLFAEGLKEVGKKKLSLQLLTDDTDKAKNTAQFLQSQLENLSGLNVDIKQVPFKQRLAFSQDKKFELVISAWGADYGDPSTFLDLYTSDSSFNNGSWANADYDAAEKAAKTTDVNDENKRYDDYKTAEQTIEKEVGVAPLYYQSYATLYRQSVKGVVSNPTGAPFDWKWAYKK</sequence>
<evidence type="ECO:0000256" key="2">
    <source>
        <dbReference type="ARBA" id="ARBA00005695"/>
    </source>
</evidence>
<keyword evidence="5" id="KW-0571">Peptide transport</keyword>
<name>A0A0D1KHS3_9LACO</name>
<evidence type="ECO:0000256" key="3">
    <source>
        <dbReference type="ARBA" id="ARBA00022448"/>
    </source>
</evidence>
<reference evidence="6 7" key="1">
    <citation type="journal article" date="2015" name="Microbiology (Mosc.)">
        <title>Genomics of the Weissella cibaria species with an examination of its metabolic traits.</title>
        <authorList>
            <person name="Lynch K.M."/>
            <person name="Lucid A."/>
            <person name="Arendt E.K."/>
            <person name="Sleator R.D."/>
            <person name="Lucey B."/>
            <person name="Coffey A."/>
        </authorList>
    </citation>
    <scope>NUCLEOTIDE SEQUENCE [LARGE SCALE GENOMIC DNA]</scope>
    <source>
        <strain evidence="6 7">MG1</strain>
    </source>
</reference>
<proteinExistence type="inferred from homology"/>
<dbReference type="PANTHER" id="PTHR30290">
    <property type="entry name" value="PERIPLASMIC BINDING COMPONENT OF ABC TRANSPORTER"/>
    <property type="match status" value="1"/>
</dbReference>
<evidence type="ECO:0000256" key="1">
    <source>
        <dbReference type="ARBA" id="ARBA00004196"/>
    </source>
</evidence>
<dbReference type="CDD" id="cd08504">
    <property type="entry name" value="PBP2_OppA"/>
    <property type="match status" value="1"/>
</dbReference>
<dbReference type="Proteomes" id="UP000032287">
    <property type="component" value="Unassembled WGS sequence"/>
</dbReference>
<evidence type="ECO:0000256" key="4">
    <source>
        <dbReference type="ARBA" id="ARBA00022729"/>
    </source>
</evidence>
<evidence type="ECO:0000256" key="5">
    <source>
        <dbReference type="ARBA" id="ARBA00022856"/>
    </source>
</evidence>
<keyword evidence="7" id="KW-1185">Reference proteome</keyword>
<comment type="caution">
    <text evidence="6">The sequence shown here is derived from an EMBL/GenBank/DDBJ whole genome shotgun (WGS) entry which is preliminary data.</text>
</comment>
<dbReference type="AlphaFoldDB" id="A0A0D1KHS3"/>
<keyword evidence="3" id="KW-0813">Transport</keyword>
<accession>A0A0D1KHS3</accession>
<dbReference type="eggNOG" id="COG4166">
    <property type="taxonomic scope" value="Bacteria"/>
</dbReference>
<dbReference type="Pfam" id="PF00496">
    <property type="entry name" value="SBP_bac_5"/>
    <property type="match status" value="1"/>
</dbReference>
<dbReference type="FunFam" id="3.90.76.10:FF:000001">
    <property type="entry name" value="Oligopeptide ABC transporter substrate-binding protein"/>
    <property type="match status" value="1"/>
</dbReference>
<comment type="subcellular location">
    <subcellularLocation>
        <location evidence="1">Cell envelope</location>
    </subcellularLocation>
</comment>
<evidence type="ECO:0000313" key="7">
    <source>
        <dbReference type="Proteomes" id="UP000032287"/>
    </source>
</evidence>
<keyword evidence="4" id="KW-0732">Signal</keyword>
<dbReference type="InterPro" id="IPR000914">
    <property type="entry name" value="SBP_5_dom"/>
</dbReference>
<dbReference type="Gene3D" id="3.40.190.10">
    <property type="entry name" value="Periplasmic binding protein-like II"/>
    <property type="match status" value="1"/>
</dbReference>
<dbReference type="KEGG" id="wcb:AO080_04650"/>
<dbReference type="InterPro" id="IPR039424">
    <property type="entry name" value="SBP_5"/>
</dbReference>
<keyword evidence="5" id="KW-0653">Protein transport</keyword>
<dbReference type="GO" id="GO:0043190">
    <property type="term" value="C:ATP-binding cassette (ABC) transporter complex"/>
    <property type="evidence" value="ECO:0007669"/>
    <property type="project" value="InterPro"/>
</dbReference>
<dbReference type="GO" id="GO:0030288">
    <property type="term" value="C:outer membrane-bounded periplasmic space"/>
    <property type="evidence" value="ECO:0007669"/>
    <property type="project" value="UniProtKB-ARBA"/>
</dbReference>
<dbReference type="PIRSF" id="PIRSF002741">
    <property type="entry name" value="MppA"/>
    <property type="match status" value="1"/>
</dbReference>
<comment type="similarity">
    <text evidence="2">Belongs to the bacterial solute-binding protein 5 family.</text>
</comment>
<gene>
    <name evidence="6" type="primary">dppE_2</name>
    <name evidence="6" type="ORF">QX99_00836</name>
</gene>
<dbReference type="GO" id="GO:0015833">
    <property type="term" value="P:peptide transport"/>
    <property type="evidence" value="ECO:0007669"/>
    <property type="project" value="UniProtKB-KW"/>
</dbReference>